<comment type="caution">
    <text evidence="1">The sequence shown here is derived from an EMBL/GenBank/DDBJ whole genome shotgun (WGS) entry which is preliminary data.</text>
</comment>
<organism evidence="1 2">
    <name type="scientific">Candidatus Anaerobiospirillum pullicola</name>
    <dbReference type="NCBI Taxonomy" id="2838451"/>
    <lineage>
        <taxon>Bacteria</taxon>
        <taxon>Pseudomonadati</taxon>
        <taxon>Pseudomonadota</taxon>
        <taxon>Gammaproteobacteria</taxon>
        <taxon>Aeromonadales</taxon>
        <taxon>Succinivibrionaceae</taxon>
        <taxon>Anaerobiospirillum</taxon>
    </lineage>
</organism>
<dbReference type="EMBL" id="JAHLFE010000043">
    <property type="protein sequence ID" value="MBU3843684.1"/>
    <property type="molecule type" value="Genomic_DNA"/>
</dbReference>
<accession>A0A948TF07</accession>
<gene>
    <name evidence="1" type="ORF">H9847_02260</name>
</gene>
<name>A0A948TF07_9GAMM</name>
<evidence type="ECO:0000313" key="2">
    <source>
        <dbReference type="Proteomes" id="UP000733611"/>
    </source>
</evidence>
<sequence>MSVSGVSANSNMEMLAVAMMKKQTDAEGEAALQLLNSTVQSVQQVNQTAAQVQASANSRIGSLVNTTA</sequence>
<reference evidence="1" key="2">
    <citation type="submission" date="2021-04" db="EMBL/GenBank/DDBJ databases">
        <authorList>
            <person name="Gilroy R."/>
        </authorList>
    </citation>
    <scope>NUCLEOTIDE SEQUENCE</scope>
    <source>
        <strain evidence="1">378</strain>
    </source>
</reference>
<dbReference type="AlphaFoldDB" id="A0A948TF07"/>
<protein>
    <recommendedName>
        <fullName evidence="3">Motility protein</fullName>
    </recommendedName>
</protein>
<evidence type="ECO:0000313" key="1">
    <source>
        <dbReference type="EMBL" id="MBU3843684.1"/>
    </source>
</evidence>
<dbReference type="Proteomes" id="UP000733611">
    <property type="component" value="Unassembled WGS sequence"/>
</dbReference>
<reference evidence="1" key="1">
    <citation type="journal article" date="2021" name="PeerJ">
        <title>Extensive microbial diversity within the chicken gut microbiome revealed by metagenomics and culture.</title>
        <authorList>
            <person name="Gilroy R."/>
            <person name="Ravi A."/>
            <person name="Getino M."/>
            <person name="Pursley I."/>
            <person name="Horton D.L."/>
            <person name="Alikhan N.F."/>
            <person name="Baker D."/>
            <person name="Gharbi K."/>
            <person name="Hall N."/>
            <person name="Watson M."/>
            <person name="Adriaenssens E.M."/>
            <person name="Foster-Nyarko E."/>
            <person name="Jarju S."/>
            <person name="Secka A."/>
            <person name="Antonio M."/>
            <person name="Oren A."/>
            <person name="Chaudhuri R.R."/>
            <person name="La Ragione R."/>
            <person name="Hildebrand F."/>
            <person name="Pallen M.J."/>
        </authorList>
    </citation>
    <scope>NUCLEOTIDE SEQUENCE</scope>
    <source>
        <strain evidence="1">378</strain>
    </source>
</reference>
<evidence type="ECO:0008006" key="3">
    <source>
        <dbReference type="Google" id="ProtNLM"/>
    </source>
</evidence>
<proteinExistence type="predicted"/>